<dbReference type="SUPFAM" id="SSF48371">
    <property type="entry name" value="ARM repeat"/>
    <property type="match status" value="1"/>
</dbReference>
<evidence type="ECO:0000313" key="3">
    <source>
        <dbReference type="EMBL" id="CAF1532294.1"/>
    </source>
</evidence>
<evidence type="ECO:0000256" key="1">
    <source>
        <dbReference type="ARBA" id="ARBA00022737"/>
    </source>
</evidence>
<name>A0A815VMM1_9BILA</name>
<comment type="caution">
    <text evidence="3">The sequence shown here is derived from an EMBL/GenBank/DDBJ whole genome shotgun (WGS) entry which is preliminary data.</text>
</comment>
<dbReference type="GO" id="GO:0008540">
    <property type="term" value="C:proteasome regulatory particle, base subcomplex"/>
    <property type="evidence" value="ECO:0007669"/>
    <property type="project" value="TreeGrafter"/>
</dbReference>
<dbReference type="Proteomes" id="UP000663864">
    <property type="component" value="Unassembled WGS sequence"/>
</dbReference>
<evidence type="ECO:0000313" key="4">
    <source>
        <dbReference type="Proteomes" id="UP000663864"/>
    </source>
</evidence>
<dbReference type="GO" id="GO:0034515">
    <property type="term" value="C:proteasome storage granule"/>
    <property type="evidence" value="ECO:0007669"/>
    <property type="project" value="TreeGrafter"/>
</dbReference>
<evidence type="ECO:0000256" key="2">
    <source>
        <dbReference type="ARBA" id="ARBA00022942"/>
    </source>
</evidence>
<gene>
    <name evidence="3" type="ORF">ZHD862_LOCUS38784</name>
</gene>
<proteinExistence type="predicted"/>
<organism evidence="3 4">
    <name type="scientific">Rotaria sordida</name>
    <dbReference type="NCBI Taxonomy" id="392033"/>
    <lineage>
        <taxon>Eukaryota</taxon>
        <taxon>Metazoa</taxon>
        <taxon>Spiralia</taxon>
        <taxon>Gnathifera</taxon>
        <taxon>Rotifera</taxon>
        <taxon>Eurotatoria</taxon>
        <taxon>Bdelloidea</taxon>
        <taxon>Philodinida</taxon>
        <taxon>Philodinidae</taxon>
        <taxon>Rotaria</taxon>
    </lineage>
</organism>
<feature type="non-terminal residue" evidence="3">
    <location>
        <position position="1"/>
    </location>
</feature>
<feature type="non-terminal residue" evidence="3">
    <location>
        <position position="90"/>
    </location>
</feature>
<dbReference type="EMBL" id="CAJNOT010010944">
    <property type="protein sequence ID" value="CAF1532294.1"/>
    <property type="molecule type" value="Genomic_DNA"/>
</dbReference>
<reference evidence="3" key="1">
    <citation type="submission" date="2021-02" db="EMBL/GenBank/DDBJ databases">
        <authorList>
            <person name="Nowell W R."/>
        </authorList>
    </citation>
    <scope>NUCLEOTIDE SEQUENCE</scope>
</reference>
<dbReference type="InterPro" id="IPR011989">
    <property type="entry name" value="ARM-like"/>
</dbReference>
<dbReference type="PANTHER" id="PTHR10943">
    <property type="entry name" value="26S PROTEASOME NON-ATPASE REGULATORY SUBUNIT"/>
    <property type="match status" value="1"/>
</dbReference>
<keyword evidence="2" id="KW-0647">Proteasome</keyword>
<sequence length="90" mass="10125">TQHEKILHGLVIDIVLVQYGRLEEADALIEQLQRDKDPILRRSAMYTVAMAYCGTGNNAAVRKLLHVAVSDVNDDVRRSIVESLGFLMFL</sequence>
<keyword evidence="1" id="KW-0677">Repeat</keyword>
<dbReference type="GO" id="GO:0005634">
    <property type="term" value="C:nucleus"/>
    <property type="evidence" value="ECO:0007669"/>
    <property type="project" value="TreeGrafter"/>
</dbReference>
<accession>A0A815VMM1</accession>
<dbReference type="AlphaFoldDB" id="A0A815VMM1"/>
<dbReference type="PANTHER" id="PTHR10943:SF2">
    <property type="entry name" value="26S PROTEASOME NON-ATPASE REGULATORY SUBUNIT 1"/>
    <property type="match status" value="1"/>
</dbReference>
<dbReference type="GO" id="GO:0043161">
    <property type="term" value="P:proteasome-mediated ubiquitin-dependent protein catabolic process"/>
    <property type="evidence" value="ECO:0007669"/>
    <property type="project" value="TreeGrafter"/>
</dbReference>
<dbReference type="Gene3D" id="1.25.10.10">
    <property type="entry name" value="Leucine-rich Repeat Variant"/>
    <property type="match status" value="1"/>
</dbReference>
<dbReference type="InterPro" id="IPR016024">
    <property type="entry name" value="ARM-type_fold"/>
</dbReference>
<protein>
    <submittedName>
        <fullName evidence="3">Uncharacterized protein</fullName>
    </submittedName>
</protein>